<dbReference type="AlphaFoldDB" id="A0A6A5EXK6"/>
<gene>
    <name evidence="2" type="ORF">PFLUV_G00149740</name>
</gene>
<name>A0A6A5EXK6_PERFL</name>
<accession>A0A6A5EXK6</accession>
<comment type="caution">
    <text evidence="2">The sequence shown here is derived from an EMBL/GenBank/DDBJ whole genome shotgun (WGS) entry which is preliminary data.</text>
</comment>
<organism evidence="2 3">
    <name type="scientific">Perca fluviatilis</name>
    <name type="common">European perch</name>
    <dbReference type="NCBI Taxonomy" id="8168"/>
    <lineage>
        <taxon>Eukaryota</taxon>
        <taxon>Metazoa</taxon>
        <taxon>Chordata</taxon>
        <taxon>Craniata</taxon>
        <taxon>Vertebrata</taxon>
        <taxon>Euteleostomi</taxon>
        <taxon>Actinopterygii</taxon>
        <taxon>Neopterygii</taxon>
        <taxon>Teleostei</taxon>
        <taxon>Neoteleostei</taxon>
        <taxon>Acanthomorphata</taxon>
        <taxon>Eupercaria</taxon>
        <taxon>Perciformes</taxon>
        <taxon>Percoidei</taxon>
        <taxon>Percidae</taxon>
        <taxon>Percinae</taxon>
        <taxon>Perca</taxon>
    </lineage>
</organism>
<evidence type="ECO:0000256" key="1">
    <source>
        <dbReference type="SAM" id="MobiDB-lite"/>
    </source>
</evidence>
<evidence type="ECO:0000313" key="3">
    <source>
        <dbReference type="Proteomes" id="UP000465112"/>
    </source>
</evidence>
<dbReference type="EMBL" id="VHII01000012">
    <property type="protein sequence ID" value="KAF1383005.1"/>
    <property type="molecule type" value="Genomic_DNA"/>
</dbReference>
<sequence>MWSGPVIFQAAKRKPTSTAMYHTLGIDLPSAGRNGMARLASPVLGPPSTHPILDPPSSSCRLLHPPLKLIVESQIFHPPSQCADSALITPENTTEQPRVPKATSRRDGLRNSCTEVRSLYSPGVTEAPLWPLSVAQ</sequence>
<protein>
    <submittedName>
        <fullName evidence="2">Uncharacterized protein</fullName>
    </submittedName>
</protein>
<dbReference type="Proteomes" id="UP000465112">
    <property type="component" value="Chromosome 12"/>
</dbReference>
<keyword evidence="3" id="KW-1185">Reference proteome</keyword>
<feature type="region of interest" description="Disordered" evidence="1">
    <location>
        <begin position="88"/>
        <end position="110"/>
    </location>
</feature>
<evidence type="ECO:0000313" key="2">
    <source>
        <dbReference type="EMBL" id="KAF1383005.1"/>
    </source>
</evidence>
<reference evidence="2 3" key="1">
    <citation type="submission" date="2019-06" db="EMBL/GenBank/DDBJ databases">
        <title>A chromosome-scale genome assembly of the European perch, Perca fluviatilis.</title>
        <authorList>
            <person name="Roques C."/>
            <person name="Zahm M."/>
            <person name="Cabau C."/>
            <person name="Klopp C."/>
            <person name="Bouchez O."/>
            <person name="Donnadieu C."/>
            <person name="Kuhl H."/>
            <person name="Gislard M."/>
            <person name="Guendouz S."/>
            <person name="Journot L."/>
            <person name="Haffray P."/>
            <person name="Bestin A."/>
            <person name="Morvezen R."/>
            <person name="Feron R."/>
            <person name="Wen M."/>
            <person name="Jouanno E."/>
            <person name="Herpin A."/>
            <person name="Schartl M."/>
            <person name="Postlethwait J."/>
            <person name="Schaerlinger B."/>
            <person name="Chardard D."/>
            <person name="Lecocq T."/>
            <person name="Poncet C."/>
            <person name="Jaffrelo L."/>
            <person name="Lampietro C."/>
            <person name="Guiguen Y."/>
        </authorList>
    </citation>
    <scope>NUCLEOTIDE SEQUENCE [LARGE SCALE GENOMIC DNA]</scope>
    <source>
        <tissue evidence="2">Blood</tissue>
    </source>
</reference>
<proteinExistence type="predicted"/>